<sequence>MDIELVEEEILQQMIQDTSADVLPLLIEHYIEESTERIDTMNNAFIERDAKTLEFESHTLGSSSLALGNRELSDLARKIEHLCLKGQSEEAFEYHHELIDIAQRSLVALAHRNTLGFSE</sequence>
<keyword evidence="5" id="KW-1185">Reference proteome</keyword>
<dbReference type="InterPro" id="IPR008207">
    <property type="entry name" value="Sig_transdc_His_kin_Hpt_dom"/>
</dbReference>
<dbReference type="Gene3D" id="1.20.120.160">
    <property type="entry name" value="HPT domain"/>
    <property type="match status" value="1"/>
</dbReference>
<protein>
    <recommendedName>
        <fullName evidence="3">HPt domain-containing protein</fullName>
    </recommendedName>
</protein>
<keyword evidence="2" id="KW-0597">Phosphoprotein</keyword>
<dbReference type="PROSITE" id="PS50894">
    <property type="entry name" value="HPT"/>
    <property type="match status" value="1"/>
</dbReference>
<organism evidence="4 5">
    <name type="scientific">Vibrio renipiscarius</name>
    <dbReference type="NCBI Taxonomy" id="1461322"/>
    <lineage>
        <taxon>Bacteria</taxon>
        <taxon>Pseudomonadati</taxon>
        <taxon>Pseudomonadota</taxon>
        <taxon>Gammaproteobacteria</taxon>
        <taxon>Vibrionales</taxon>
        <taxon>Vibrionaceae</taxon>
        <taxon>Vibrio</taxon>
    </lineage>
</organism>
<dbReference type="AlphaFoldDB" id="A0A0C2KBK0"/>
<dbReference type="GO" id="GO:0004672">
    <property type="term" value="F:protein kinase activity"/>
    <property type="evidence" value="ECO:0007669"/>
    <property type="project" value="UniProtKB-ARBA"/>
</dbReference>
<dbReference type="InterPro" id="IPR036641">
    <property type="entry name" value="HPT_dom_sf"/>
</dbReference>
<gene>
    <name evidence="4" type="ORF">OJ16_06765</name>
</gene>
<evidence type="ECO:0000256" key="1">
    <source>
        <dbReference type="ARBA" id="ARBA00023012"/>
    </source>
</evidence>
<accession>A0A0C2JSF5</accession>
<dbReference type="GO" id="GO:0000160">
    <property type="term" value="P:phosphorelay signal transduction system"/>
    <property type="evidence" value="ECO:0007669"/>
    <property type="project" value="UniProtKB-KW"/>
</dbReference>
<feature type="modified residue" description="Phosphohistidine" evidence="2">
    <location>
        <position position="58"/>
    </location>
</feature>
<proteinExistence type="predicted"/>
<keyword evidence="1" id="KW-0902">Two-component regulatory system</keyword>
<evidence type="ECO:0000256" key="2">
    <source>
        <dbReference type="PROSITE-ProRule" id="PRU00110"/>
    </source>
</evidence>
<reference evidence="4 5" key="1">
    <citation type="submission" date="2014-11" db="EMBL/GenBank/DDBJ databases">
        <title>Draft Genome Sequence of Vibrio piscirenalis strains CECT 8603T and CECT 8604, two marine Gammaproteobacterium isolated from cultured gilthead sea bream (Sparus aurata).</title>
        <authorList>
            <person name="Arahal D.R."/>
            <person name="Rodrigo-Torres L."/>
            <person name="Lucena T."/>
            <person name="Pujalte M.J."/>
        </authorList>
    </citation>
    <scope>NUCLEOTIDE SEQUENCE [LARGE SCALE GENOMIC DNA]</scope>
    <source>
        <strain evidence="4 5">DCR 1-4-2</strain>
    </source>
</reference>
<evidence type="ECO:0000313" key="5">
    <source>
        <dbReference type="Proteomes" id="UP000031672"/>
    </source>
</evidence>
<accession>A0A0C2KBK0</accession>
<evidence type="ECO:0000313" key="4">
    <source>
        <dbReference type="EMBL" id="KII80974.1"/>
    </source>
</evidence>
<name>A0A0C2KBK0_9VIBR</name>
<dbReference type="Proteomes" id="UP000031672">
    <property type="component" value="Unassembled WGS sequence"/>
</dbReference>
<feature type="domain" description="HPt" evidence="3">
    <location>
        <begin position="19"/>
        <end position="109"/>
    </location>
</feature>
<dbReference type="EMBL" id="JTKH01000006">
    <property type="protein sequence ID" value="KII80974.1"/>
    <property type="molecule type" value="Genomic_DNA"/>
</dbReference>
<dbReference type="RefSeq" id="WP_040988618.1">
    <property type="nucleotide sequence ID" value="NZ_JTKH01000006.1"/>
</dbReference>
<dbReference type="SUPFAM" id="SSF47226">
    <property type="entry name" value="Histidine-containing phosphotransfer domain, HPT domain"/>
    <property type="match status" value="1"/>
</dbReference>
<dbReference type="Pfam" id="PF01627">
    <property type="entry name" value="Hpt"/>
    <property type="match status" value="1"/>
</dbReference>
<evidence type="ECO:0000259" key="3">
    <source>
        <dbReference type="PROSITE" id="PS50894"/>
    </source>
</evidence>
<comment type="caution">
    <text evidence="4">The sequence shown here is derived from an EMBL/GenBank/DDBJ whole genome shotgun (WGS) entry which is preliminary data.</text>
</comment>